<feature type="region of interest" description="Disordered" evidence="4">
    <location>
        <begin position="175"/>
        <end position="234"/>
    </location>
</feature>
<proteinExistence type="inferred from homology"/>
<name>A0AAG5DEI3_ANOAO</name>
<keyword evidence="6" id="KW-1185">Reference proteome</keyword>
<feature type="compositionally biased region" description="Low complexity" evidence="4">
    <location>
        <begin position="709"/>
        <end position="723"/>
    </location>
</feature>
<feature type="compositionally biased region" description="Gly residues" evidence="4">
    <location>
        <begin position="473"/>
        <end position="483"/>
    </location>
</feature>
<reference evidence="5" key="1">
    <citation type="submission" date="2024-04" db="UniProtKB">
        <authorList>
            <consortium name="EnsemblMetazoa"/>
        </authorList>
    </citation>
    <scope>IDENTIFICATION</scope>
    <source>
        <strain evidence="5">EBRO</strain>
    </source>
</reference>
<evidence type="ECO:0000256" key="1">
    <source>
        <dbReference type="ARBA" id="ARBA00009019"/>
    </source>
</evidence>
<dbReference type="AlphaFoldDB" id="A0AAG5DEI3"/>
<feature type="compositionally biased region" description="Low complexity" evidence="4">
    <location>
        <begin position="827"/>
        <end position="839"/>
    </location>
</feature>
<feature type="compositionally biased region" description="Polar residues" evidence="4">
    <location>
        <begin position="191"/>
        <end position="203"/>
    </location>
</feature>
<feature type="compositionally biased region" description="Basic and acidic residues" evidence="4">
    <location>
        <begin position="851"/>
        <end position="861"/>
    </location>
</feature>
<evidence type="ECO:0000256" key="4">
    <source>
        <dbReference type="SAM" id="MobiDB-lite"/>
    </source>
</evidence>
<feature type="region of interest" description="Disordered" evidence="4">
    <location>
        <begin position="438"/>
        <end position="457"/>
    </location>
</feature>
<feature type="region of interest" description="Disordered" evidence="4">
    <location>
        <begin position="932"/>
        <end position="954"/>
    </location>
</feature>
<evidence type="ECO:0000313" key="6">
    <source>
        <dbReference type="Proteomes" id="UP000075880"/>
    </source>
</evidence>
<protein>
    <submittedName>
        <fullName evidence="5">Uncharacterized protein</fullName>
    </submittedName>
</protein>
<feature type="coiled-coil region" evidence="3">
    <location>
        <begin position="40"/>
        <end position="144"/>
    </location>
</feature>
<evidence type="ECO:0000256" key="3">
    <source>
        <dbReference type="SAM" id="Coils"/>
    </source>
</evidence>
<keyword evidence="2 3" id="KW-0175">Coiled coil</keyword>
<sequence>MSNNDLSFEWSLLAKKDCRNWNTTDLQLAAELGKTLLERNKELEASLKHHQNMIEDHAQEIEYLTKQNAALREVNDSRMKIYEQLEVSIQDLERDKYKLALEYQAEKKHVKQLCCNIESLETKVEELTRSLEDARRQAEAERRSKLTERLVGAQQQPSLPALTFTLLSHASRDAKSADSGEVPQDVAGSAGSRQATDSCQKFNAASPSAAKPAASQSEPEPAVAQPADTVDGCESTRTDEFHLCEESEEMLRVMQELQQTQRCLLSEQGKVGELEEQLSAIAQENQLLQTKLVQANTTQEMKSVHDELSVLAEFRQGQVCTRCMRGFDDQPDSDSIITGTEDDDQSLLDLIHSTDTPKLYCSSVTLEIAPTKPDSLDLALSDCAGPPNPYRELVEKYEALLEVHRQPVVRKASTVLGAATAGSGNNTPVDICQPQQLGESQGATEQQEQEQEHHRHHQPRYMIEFNPPTVAQVGGGDGDGAGRAAGAVDAPEKAGKRAAVVGGSEYSEAETASSGYSDEVSNKATQTDESPKSFLCTIADGKDWRFSIYEDPSAIDSRFRFSPSHRELFREIFSVLKKAAENRDEGDQLPLLDDTKPSVALGGGVGKPAATSVPPVTPANEEPPAGGFPGGDHDHDDDGGAEDDDTVSFISSSAVSEQSLAMSECITKSERRRIARQAKCAAAAAASAAGRGFVGEEENQPPSSEHQQHQQQQQQQQQHQQRQVLPDGRVLMPHKSPQPLEYLSVAVSKRKSRRRSQREGGGGTPQSAAGSTPPRPPSSSGRKHHRPSFRPWHPDMALVPANPPTAEWNGNSITVYNRGRGTGSSGGPSTAGTPPSSAGQKAGRTRSRTSKSRDKQQRHPVADLAATTSPLAVAHNRYAELDGDTAAAAAAESMDDDPVVEFKPSVASQHLHKLQKLDLSYAEVLRRAANCQPYNTRRQHGRQQQQQHHHHQHQ</sequence>
<feature type="compositionally biased region" description="Basic residues" evidence="4">
    <location>
        <begin position="937"/>
        <end position="954"/>
    </location>
</feature>
<organism evidence="5 6">
    <name type="scientific">Anopheles atroparvus</name>
    <name type="common">European mosquito</name>
    <dbReference type="NCBI Taxonomy" id="41427"/>
    <lineage>
        <taxon>Eukaryota</taxon>
        <taxon>Metazoa</taxon>
        <taxon>Ecdysozoa</taxon>
        <taxon>Arthropoda</taxon>
        <taxon>Hexapoda</taxon>
        <taxon>Insecta</taxon>
        <taxon>Pterygota</taxon>
        <taxon>Neoptera</taxon>
        <taxon>Endopterygota</taxon>
        <taxon>Diptera</taxon>
        <taxon>Nematocera</taxon>
        <taxon>Culicoidea</taxon>
        <taxon>Culicidae</taxon>
        <taxon>Anophelinae</taxon>
        <taxon>Anopheles</taxon>
    </lineage>
</organism>
<evidence type="ECO:0000256" key="2">
    <source>
        <dbReference type="ARBA" id="ARBA00023054"/>
    </source>
</evidence>
<accession>A0AAG5DEI3</accession>
<feature type="compositionally biased region" description="Polar residues" evidence="4">
    <location>
        <begin position="648"/>
        <end position="661"/>
    </location>
</feature>
<dbReference type="Proteomes" id="UP000075880">
    <property type="component" value="Unassembled WGS sequence"/>
</dbReference>
<dbReference type="PANTHER" id="PTHR19232:SF7">
    <property type="entry name" value="CENTROCORTIN, ISOFORM A"/>
    <property type="match status" value="1"/>
</dbReference>
<dbReference type="InterPro" id="IPR026079">
    <property type="entry name" value="CDR2"/>
</dbReference>
<dbReference type="EnsemblMetazoa" id="ENSAATROPT010612">
    <property type="protein sequence ID" value="ENSAATROPP009581"/>
    <property type="gene ID" value="ENSAATROPG008624"/>
</dbReference>
<feature type="region of interest" description="Disordered" evidence="4">
    <location>
        <begin position="467"/>
        <end position="530"/>
    </location>
</feature>
<dbReference type="PANTHER" id="PTHR19232">
    <property type="entry name" value="CENTROCORTIN FAMILY MEMBER"/>
    <property type="match status" value="1"/>
</dbReference>
<feature type="compositionally biased region" description="Low complexity" evidence="4">
    <location>
        <begin position="677"/>
        <end position="691"/>
    </location>
</feature>
<feature type="compositionally biased region" description="Low complexity" evidence="4">
    <location>
        <begin position="204"/>
        <end position="224"/>
    </location>
</feature>
<comment type="similarity">
    <text evidence="1">Belongs to the CDR2 family.</text>
</comment>
<feature type="region of interest" description="Disordered" evidence="4">
    <location>
        <begin position="583"/>
        <end position="871"/>
    </location>
</feature>
<evidence type="ECO:0000313" key="5">
    <source>
        <dbReference type="EnsemblMetazoa" id="ENSAATROPP009581"/>
    </source>
</evidence>